<dbReference type="STRING" id="989370.AOQ71_07480"/>
<sequence>MRDGLTPSLDAEVEDLGDCYVRGIPQPVRAYRVGPPGPQPRAGSALWFDEMAPSIAVVPFTSRNLCNDNGVVGEILAEEIIRRLSHWSDLKLVSRLSTTAFSGRNASLEEIGAHLSADYVLSGAYRVGDGHFKLDVELAETKSGRILWVERLEDRLAAIVSGEQELIGRLVAGVDTAVTSRELQRSRTQPLPTLKAYTLLMGAVNLMHRLSLPDFGEAHLLLQTLIDRGVRHPLPVAWLGNWHVLRVSQGWSEDPQRDTYLASECTKRALDMDPDNSLALAVNGFVHINLLKKIDLAENSYERALAANPSNAFAWLLKGTLHAFKSEGEQAVEHTERALALSPLDPHRYFYDSLAATAAAAAGKYGRALELAQRSFKANRKHTSTLRVMTVAQWLLGQHDDAHKTVQELLRLQPTMTVSGWLKGSPAASYEIGRQAAEVFRRAGVPE</sequence>
<dbReference type="Gene3D" id="1.25.40.10">
    <property type="entry name" value="Tetratricopeptide repeat domain"/>
    <property type="match status" value="1"/>
</dbReference>
<evidence type="ECO:0000313" key="2">
    <source>
        <dbReference type="EMBL" id="KRQ15874.1"/>
    </source>
</evidence>
<keyword evidence="3" id="KW-1185">Reference proteome</keyword>
<dbReference type="AlphaFoldDB" id="A0A0R3E8J5"/>
<accession>A0A0R3E8J5</accession>
<comment type="caution">
    <text evidence="2">The sequence shown here is derived from an EMBL/GenBank/DDBJ whole genome shotgun (WGS) entry which is preliminary data.</text>
</comment>
<dbReference type="InterPro" id="IPR011990">
    <property type="entry name" value="TPR-like_helical_dom_sf"/>
</dbReference>
<dbReference type="Proteomes" id="UP000051936">
    <property type="component" value="Unassembled WGS sequence"/>
</dbReference>
<protein>
    <submittedName>
        <fullName evidence="2">Uncharacterized protein</fullName>
    </submittedName>
</protein>
<proteinExistence type="predicted"/>
<evidence type="ECO:0000256" key="1">
    <source>
        <dbReference type="PROSITE-ProRule" id="PRU00339"/>
    </source>
</evidence>
<dbReference type="SMART" id="SM00028">
    <property type="entry name" value="TPR"/>
    <property type="match status" value="4"/>
</dbReference>
<dbReference type="InterPro" id="IPR019734">
    <property type="entry name" value="TPR_rpt"/>
</dbReference>
<dbReference type="SUPFAM" id="SSF48452">
    <property type="entry name" value="TPR-like"/>
    <property type="match status" value="1"/>
</dbReference>
<keyword evidence="1" id="KW-0802">TPR repeat</keyword>
<reference evidence="2 3" key="1">
    <citation type="submission" date="2015-09" db="EMBL/GenBank/DDBJ databases">
        <title>Draft Genome Sequence of Bradyrhizobium manausense Strain BR 3351T, a Novel Symbiotic Nitrogen-Fixing Alphaproteobacterium Isolated from Brazilian Amazon Rain Forest.</title>
        <authorList>
            <person name="De Araujo J.L."/>
            <person name="Zilli J.E."/>
        </authorList>
    </citation>
    <scope>NUCLEOTIDE SEQUENCE [LARGE SCALE GENOMIC DNA]</scope>
    <source>
        <strain evidence="2 3">BR3351</strain>
    </source>
</reference>
<dbReference type="EMBL" id="LJYG01000033">
    <property type="protein sequence ID" value="KRQ15874.1"/>
    <property type="molecule type" value="Genomic_DNA"/>
</dbReference>
<evidence type="ECO:0000313" key="3">
    <source>
        <dbReference type="Proteomes" id="UP000051936"/>
    </source>
</evidence>
<organism evidence="2 3">
    <name type="scientific">Bradyrhizobium manausense</name>
    <dbReference type="NCBI Taxonomy" id="989370"/>
    <lineage>
        <taxon>Bacteria</taxon>
        <taxon>Pseudomonadati</taxon>
        <taxon>Pseudomonadota</taxon>
        <taxon>Alphaproteobacteria</taxon>
        <taxon>Hyphomicrobiales</taxon>
        <taxon>Nitrobacteraceae</taxon>
        <taxon>Bradyrhizobium</taxon>
    </lineage>
</organism>
<feature type="repeat" description="TPR" evidence="1">
    <location>
        <begin position="312"/>
        <end position="345"/>
    </location>
</feature>
<name>A0A0R3E8J5_9BRAD</name>
<dbReference type="PROSITE" id="PS50005">
    <property type="entry name" value="TPR"/>
    <property type="match status" value="1"/>
</dbReference>
<gene>
    <name evidence="2" type="ORF">AOQ71_07480</name>
</gene>